<name>A0A5N6P0E4_9ASTR</name>
<evidence type="ECO:0000313" key="12">
    <source>
        <dbReference type="EMBL" id="KAD5508848.1"/>
    </source>
</evidence>
<dbReference type="Proteomes" id="UP000326396">
    <property type="component" value="Linkage Group LG16"/>
</dbReference>
<feature type="domain" description="Leucine-rich repeat-containing N-terminal plant-type" evidence="11">
    <location>
        <begin position="41"/>
        <end position="86"/>
    </location>
</feature>
<keyword evidence="4 10" id="KW-0732">Signal</keyword>
<evidence type="ECO:0000256" key="4">
    <source>
        <dbReference type="ARBA" id="ARBA00022729"/>
    </source>
</evidence>
<proteinExistence type="predicted"/>
<evidence type="ECO:0000256" key="6">
    <source>
        <dbReference type="ARBA" id="ARBA00022989"/>
    </source>
</evidence>
<dbReference type="FunFam" id="3.80.10.10:FF:000095">
    <property type="entry name" value="LRR receptor-like serine/threonine-protein kinase GSO1"/>
    <property type="match status" value="1"/>
</dbReference>
<feature type="signal peptide" evidence="10">
    <location>
        <begin position="1"/>
        <end position="26"/>
    </location>
</feature>
<gene>
    <name evidence="12" type="ORF">E3N88_16551</name>
</gene>
<dbReference type="InterPro" id="IPR001611">
    <property type="entry name" value="Leu-rich_rpt"/>
</dbReference>
<accession>A0A5N6P0E4</accession>
<dbReference type="AlphaFoldDB" id="A0A5N6P0E4"/>
<sequence length="697" mass="78780">MRNNICHKHFVTPIPLFISLFLLATSFETREIGYYNYKCINKERDALLDFKSYIHQDPYGFFSTWTVEDEEASTGDCCEWFGVTCNTQTGHVTSLSLTEGNIEGKINVLGNLTGLQALSLSYIGNCKNENQDWLSRLSQLNHLRMDGISLAKENNWVNTILRLQKLSYLSLCECDLSRVMHPYSYSSINSSSSPSSIVSLYLTKNNLNSSMYQWLSPFASNRLVNLDLSHNKFNGIPKYLGNLCSLIYANFDNNSLSTRFPDFMNNLSGCTLITLEVLILSNNQLIGSLSDDIEKFSSLQILVLSNNQLNETISEKLWHLPKLQRLDVSSNSLNGVLSEYIGKTKILSINLSNNSLEGVPSEAHMSNLSDVEELDLSSCKLGPRFPKWIHALKNLTRISISNNRVSDTIPPEFWNMWPSRLTYMDLSFNSFYGPIPNVTSTLQHLNLSRNKFYGGISFLCQIVDGSLSFLDLSHNSFTGEIPDCLWHFKELVVLSLGHNNLSGRLPTSIQYLINLEVMHLYNNNLNGELPLSLKNCTMLTYLDLGNNKFSGYIPAWIGEKLSWLYALSLTSNNFYGTIPLQLCQLVQLQILDLYIGNARLCGLPLHKYCPGDKVPEITPFVDNSESGSGSEVAVELDTWFYIGGASGFATRFWIACGALLVNRLGRKTFFRSLDSLKDWFYVKMMVFIAKWRRAGHT</sequence>
<evidence type="ECO:0000256" key="2">
    <source>
        <dbReference type="ARBA" id="ARBA00022614"/>
    </source>
</evidence>
<dbReference type="Pfam" id="PF00560">
    <property type="entry name" value="LRR_1"/>
    <property type="match status" value="6"/>
</dbReference>
<dbReference type="GO" id="GO:0016020">
    <property type="term" value="C:membrane"/>
    <property type="evidence" value="ECO:0007669"/>
    <property type="project" value="UniProtKB-SubCell"/>
</dbReference>
<dbReference type="PRINTS" id="PR00019">
    <property type="entry name" value="LEURICHRPT"/>
</dbReference>
<keyword evidence="2" id="KW-0433">Leucine-rich repeat</keyword>
<evidence type="ECO:0000256" key="5">
    <source>
        <dbReference type="ARBA" id="ARBA00022737"/>
    </source>
</evidence>
<dbReference type="InterPro" id="IPR032675">
    <property type="entry name" value="LRR_dom_sf"/>
</dbReference>
<dbReference type="PANTHER" id="PTHR48063:SF103">
    <property type="entry name" value="LEUCINE-RICH RECEPTOR-LIKE KINASE FAMILY PROTEIN"/>
    <property type="match status" value="1"/>
</dbReference>
<feature type="transmembrane region" description="Helical" evidence="9">
    <location>
        <begin position="639"/>
        <end position="661"/>
    </location>
</feature>
<protein>
    <recommendedName>
        <fullName evidence="11">Leucine-rich repeat-containing N-terminal plant-type domain-containing protein</fullName>
    </recommendedName>
</protein>
<evidence type="ECO:0000256" key="7">
    <source>
        <dbReference type="ARBA" id="ARBA00023136"/>
    </source>
</evidence>
<dbReference type="Gene3D" id="3.80.10.10">
    <property type="entry name" value="Ribonuclease Inhibitor"/>
    <property type="match status" value="4"/>
</dbReference>
<comment type="caution">
    <text evidence="12">The sequence shown here is derived from an EMBL/GenBank/DDBJ whole genome shotgun (WGS) entry which is preliminary data.</text>
</comment>
<keyword evidence="8" id="KW-0325">Glycoprotein</keyword>
<evidence type="ECO:0000256" key="3">
    <source>
        <dbReference type="ARBA" id="ARBA00022692"/>
    </source>
</evidence>
<comment type="subcellular location">
    <subcellularLocation>
        <location evidence="1">Membrane</location>
        <topology evidence="1">Single-pass type I membrane protein</topology>
    </subcellularLocation>
</comment>
<evidence type="ECO:0000256" key="8">
    <source>
        <dbReference type="ARBA" id="ARBA00023180"/>
    </source>
</evidence>
<evidence type="ECO:0000256" key="9">
    <source>
        <dbReference type="SAM" id="Phobius"/>
    </source>
</evidence>
<dbReference type="Pfam" id="PF13855">
    <property type="entry name" value="LRR_8"/>
    <property type="match status" value="1"/>
</dbReference>
<keyword evidence="13" id="KW-1185">Reference proteome</keyword>
<keyword evidence="6 9" id="KW-1133">Transmembrane helix</keyword>
<dbReference type="PANTHER" id="PTHR48063">
    <property type="entry name" value="LRR RECEPTOR-LIKE KINASE"/>
    <property type="match status" value="1"/>
</dbReference>
<organism evidence="12 13">
    <name type="scientific">Mikania micrantha</name>
    <name type="common">bitter vine</name>
    <dbReference type="NCBI Taxonomy" id="192012"/>
    <lineage>
        <taxon>Eukaryota</taxon>
        <taxon>Viridiplantae</taxon>
        <taxon>Streptophyta</taxon>
        <taxon>Embryophyta</taxon>
        <taxon>Tracheophyta</taxon>
        <taxon>Spermatophyta</taxon>
        <taxon>Magnoliopsida</taxon>
        <taxon>eudicotyledons</taxon>
        <taxon>Gunneridae</taxon>
        <taxon>Pentapetalae</taxon>
        <taxon>asterids</taxon>
        <taxon>campanulids</taxon>
        <taxon>Asterales</taxon>
        <taxon>Asteraceae</taxon>
        <taxon>Asteroideae</taxon>
        <taxon>Heliantheae alliance</taxon>
        <taxon>Eupatorieae</taxon>
        <taxon>Mikania</taxon>
    </lineage>
</organism>
<evidence type="ECO:0000256" key="1">
    <source>
        <dbReference type="ARBA" id="ARBA00004479"/>
    </source>
</evidence>
<dbReference type="OrthoDB" id="551849at2759"/>
<dbReference type="InterPro" id="IPR013210">
    <property type="entry name" value="LRR_N_plant-typ"/>
</dbReference>
<keyword evidence="5" id="KW-0677">Repeat</keyword>
<feature type="chain" id="PRO_5024460214" description="Leucine-rich repeat-containing N-terminal plant-type domain-containing protein" evidence="10">
    <location>
        <begin position="27"/>
        <end position="697"/>
    </location>
</feature>
<dbReference type="EMBL" id="SZYD01000008">
    <property type="protein sequence ID" value="KAD5508848.1"/>
    <property type="molecule type" value="Genomic_DNA"/>
</dbReference>
<evidence type="ECO:0000256" key="10">
    <source>
        <dbReference type="SAM" id="SignalP"/>
    </source>
</evidence>
<reference evidence="12 13" key="1">
    <citation type="submission" date="2019-05" db="EMBL/GenBank/DDBJ databases">
        <title>Mikania micrantha, genome provides insights into the molecular mechanism of rapid growth.</title>
        <authorList>
            <person name="Liu B."/>
        </authorList>
    </citation>
    <scope>NUCLEOTIDE SEQUENCE [LARGE SCALE GENOMIC DNA]</scope>
    <source>
        <strain evidence="12">NLD-2019</strain>
        <tissue evidence="12">Leaf</tissue>
    </source>
</reference>
<dbReference type="Pfam" id="PF08263">
    <property type="entry name" value="LRRNT_2"/>
    <property type="match status" value="1"/>
</dbReference>
<evidence type="ECO:0000259" key="11">
    <source>
        <dbReference type="Pfam" id="PF08263"/>
    </source>
</evidence>
<dbReference type="InterPro" id="IPR046956">
    <property type="entry name" value="RLP23-like"/>
</dbReference>
<keyword evidence="7 9" id="KW-0472">Membrane</keyword>
<evidence type="ECO:0000313" key="13">
    <source>
        <dbReference type="Proteomes" id="UP000326396"/>
    </source>
</evidence>
<dbReference type="SUPFAM" id="SSF52058">
    <property type="entry name" value="L domain-like"/>
    <property type="match status" value="1"/>
</dbReference>
<keyword evidence="3 9" id="KW-0812">Transmembrane</keyword>
<dbReference type="SUPFAM" id="SSF52047">
    <property type="entry name" value="RNI-like"/>
    <property type="match status" value="1"/>
</dbReference>